<dbReference type="CDD" id="cd13134">
    <property type="entry name" value="MATE_like_8"/>
    <property type="match status" value="1"/>
</dbReference>
<dbReference type="Proteomes" id="UP000472755">
    <property type="component" value="Unassembled WGS sequence"/>
</dbReference>
<proteinExistence type="inferred from homology"/>
<keyword evidence="11 13" id="KW-0472">Membrane</keyword>
<evidence type="ECO:0000313" key="17">
    <source>
        <dbReference type="Proteomes" id="UP000472755"/>
    </source>
</evidence>
<feature type="transmembrane region" description="Helical" evidence="13">
    <location>
        <begin position="252"/>
        <end position="269"/>
    </location>
</feature>
<evidence type="ECO:0000256" key="3">
    <source>
        <dbReference type="ARBA" id="ARBA00010199"/>
    </source>
</evidence>
<dbReference type="EMBL" id="VUNJ01000017">
    <property type="protein sequence ID" value="MST92977.1"/>
    <property type="molecule type" value="Genomic_DNA"/>
</dbReference>
<dbReference type="InterPro" id="IPR002528">
    <property type="entry name" value="MATE_fam"/>
</dbReference>
<organism evidence="14 16">
    <name type="scientific">Ruthenibacterium lactatiformans</name>
    <dbReference type="NCBI Taxonomy" id="1550024"/>
    <lineage>
        <taxon>Bacteria</taxon>
        <taxon>Bacillati</taxon>
        <taxon>Bacillota</taxon>
        <taxon>Clostridia</taxon>
        <taxon>Eubacteriales</taxon>
        <taxon>Oscillospiraceae</taxon>
        <taxon>Ruthenibacterium</taxon>
    </lineage>
</organism>
<keyword evidence="6" id="KW-0050">Antiport</keyword>
<dbReference type="InterPro" id="IPR048279">
    <property type="entry name" value="MdtK-like"/>
</dbReference>
<name>A0A6I3R101_9FIRM</name>
<feature type="transmembrane region" description="Helical" evidence="13">
    <location>
        <begin position="321"/>
        <end position="343"/>
    </location>
</feature>
<dbReference type="EMBL" id="WMZU01000019">
    <property type="protein sequence ID" value="MTS27985.1"/>
    <property type="molecule type" value="Genomic_DNA"/>
</dbReference>
<gene>
    <name evidence="14" type="ORF">FYJ76_13730</name>
    <name evidence="15" type="ORF">GMD59_11915</name>
</gene>
<accession>A0A6I3R101</accession>
<dbReference type="PANTHER" id="PTHR43298:SF2">
    <property type="entry name" value="FMN_FAD EXPORTER YEEO-RELATED"/>
    <property type="match status" value="1"/>
</dbReference>
<feature type="transmembrane region" description="Helical" evidence="13">
    <location>
        <begin position="136"/>
        <end position="154"/>
    </location>
</feature>
<feature type="transmembrane region" description="Helical" evidence="13">
    <location>
        <begin position="193"/>
        <end position="217"/>
    </location>
</feature>
<evidence type="ECO:0000256" key="8">
    <source>
        <dbReference type="ARBA" id="ARBA00022692"/>
    </source>
</evidence>
<dbReference type="PIRSF" id="PIRSF006603">
    <property type="entry name" value="DinF"/>
    <property type="match status" value="1"/>
</dbReference>
<keyword evidence="5" id="KW-0813">Transport</keyword>
<feature type="transmembrane region" description="Helical" evidence="13">
    <location>
        <begin position="418"/>
        <end position="437"/>
    </location>
</feature>
<dbReference type="PANTHER" id="PTHR43298">
    <property type="entry name" value="MULTIDRUG RESISTANCE PROTEIN NORM-RELATED"/>
    <property type="match status" value="1"/>
</dbReference>
<reference evidence="15 17" key="1">
    <citation type="journal article" date="2019" name="Nat. Med.">
        <title>A library of human gut bacterial isolates paired with longitudinal multiomics data enables mechanistic microbiome research.</title>
        <authorList>
            <person name="Poyet M."/>
            <person name="Groussin M."/>
            <person name="Gibbons S.M."/>
            <person name="Avila-Pacheco J."/>
            <person name="Jiang X."/>
            <person name="Kearney S.M."/>
            <person name="Perrotta A.R."/>
            <person name="Berdy B."/>
            <person name="Zhao S."/>
            <person name="Lieberman T.D."/>
            <person name="Swanson P.K."/>
            <person name="Smith M."/>
            <person name="Roesemann S."/>
            <person name="Alexander J.E."/>
            <person name="Rich S.A."/>
            <person name="Livny J."/>
            <person name="Vlamakis H."/>
            <person name="Clish C."/>
            <person name="Bullock K."/>
            <person name="Deik A."/>
            <person name="Scott J."/>
            <person name="Pierce K.A."/>
            <person name="Xavier R.J."/>
            <person name="Alm E.J."/>
        </authorList>
    </citation>
    <scope>NUCLEOTIDE SEQUENCE [LARGE SCALE GENOMIC DNA]</scope>
    <source>
        <strain evidence="15 17">BIOML-A4</strain>
    </source>
</reference>
<comment type="similarity">
    <text evidence="3">Belongs to the multi antimicrobial extrusion (MATE) (TC 2.A.66.1) family.</text>
</comment>
<evidence type="ECO:0000256" key="9">
    <source>
        <dbReference type="ARBA" id="ARBA00022989"/>
    </source>
</evidence>
<evidence type="ECO:0000256" key="2">
    <source>
        <dbReference type="ARBA" id="ARBA00004651"/>
    </source>
</evidence>
<dbReference type="RefSeq" id="WP_154523573.1">
    <property type="nucleotide sequence ID" value="NZ_CAUDWH010000015.1"/>
</dbReference>
<comment type="caution">
    <text evidence="14">The sequence shown here is derived from an EMBL/GenBank/DDBJ whole genome shotgun (WGS) entry which is preliminary data.</text>
</comment>
<feature type="transmembrane region" description="Helical" evidence="13">
    <location>
        <begin position="21"/>
        <end position="40"/>
    </location>
</feature>
<dbReference type="AlphaFoldDB" id="A0A6I3R101"/>
<feature type="transmembrane region" description="Helical" evidence="13">
    <location>
        <begin position="94"/>
        <end position="116"/>
    </location>
</feature>
<comment type="subcellular location">
    <subcellularLocation>
        <location evidence="2">Cell membrane</location>
        <topology evidence="2">Multi-pass membrane protein</topology>
    </subcellularLocation>
</comment>
<dbReference type="GO" id="GO:0042910">
    <property type="term" value="F:xenobiotic transmembrane transporter activity"/>
    <property type="evidence" value="ECO:0007669"/>
    <property type="project" value="InterPro"/>
</dbReference>
<evidence type="ECO:0000256" key="7">
    <source>
        <dbReference type="ARBA" id="ARBA00022475"/>
    </source>
</evidence>
<dbReference type="Pfam" id="PF01554">
    <property type="entry name" value="MatE"/>
    <property type="match status" value="2"/>
</dbReference>
<keyword evidence="9 13" id="KW-1133">Transmembrane helix</keyword>
<dbReference type="InterPro" id="IPR050222">
    <property type="entry name" value="MATE_MdtK"/>
</dbReference>
<feature type="transmembrane region" description="Helical" evidence="13">
    <location>
        <begin position="389"/>
        <end position="412"/>
    </location>
</feature>
<dbReference type="GO" id="GO:0006811">
    <property type="term" value="P:monoatomic ion transport"/>
    <property type="evidence" value="ECO:0007669"/>
    <property type="project" value="UniProtKB-KW"/>
</dbReference>
<reference evidence="14 16" key="2">
    <citation type="submission" date="2019-08" db="EMBL/GenBank/DDBJ databases">
        <title>In-depth cultivation of the pig gut microbiome towards novel bacterial diversity and tailored functional studies.</title>
        <authorList>
            <person name="Wylensek D."/>
            <person name="Hitch T.C.A."/>
            <person name="Clavel T."/>
        </authorList>
    </citation>
    <scope>NUCLEOTIDE SEQUENCE [LARGE SCALE GENOMIC DNA]</scope>
    <source>
        <strain evidence="14 16">WCA3-601-WT-6J</strain>
    </source>
</reference>
<evidence type="ECO:0000256" key="11">
    <source>
        <dbReference type="ARBA" id="ARBA00023136"/>
    </source>
</evidence>
<feature type="transmembrane region" description="Helical" evidence="13">
    <location>
        <begin position="281"/>
        <end position="301"/>
    </location>
</feature>
<dbReference type="NCBIfam" id="TIGR00797">
    <property type="entry name" value="matE"/>
    <property type="match status" value="1"/>
</dbReference>
<evidence type="ECO:0000256" key="5">
    <source>
        <dbReference type="ARBA" id="ARBA00022448"/>
    </source>
</evidence>
<keyword evidence="10" id="KW-0406">Ion transport</keyword>
<protein>
    <recommendedName>
        <fullName evidence="4">Probable multidrug resistance protein NorM</fullName>
    </recommendedName>
    <alternativeName>
        <fullName evidence="12">Multidrug-efflux transporter</fullName>
    </alternativeName>
</protein>
<keyword evidence="8 13" id="KW-0812">Transmembrane</keyword>
<evidence type="ECO:0000313" key="14">
    <source>
        <dbReference type="EMBL" id="MST92977.1"/>
    </source>
</evidence>
<evidence type="ECO:0000256" key="6">
    <source>
        <dbReference type="ARBA" id="ARBA00022449"/>
    </source>
</evidence>
<feature type="transmembrane region" description="Helical" evidence="13">
    <location>
        <begin position="355"/>
        <end position="377"/>
    </location>
</feature>
<sequence>MKYIETDKRFYKKLVKIALPIAMQSVITTGVNLVDTIMLGTLGETALSASSLATQFITLFTFLCMGISMGASVLTSRYWGAQNKDSLRETITVALRFTVVLALVFTAVNICVPRQIMELYTNESPVIEGGTVYLQWSTITYILMALSTVTTNILRSADLAMIPLAASTTSFLVNIGANYIFIFGKLGAPAMGIAGAALGTVIARVVEVLIICGYFFIVDKRIGYRVRDIFGECGDLAAEFLRVSVPVMLSDGLLGVGDSVLAMIMGRIGSQFVAANAITTVVQRVSTIFITGIAFAGCFIIGQTLGEHRMDKVKRQSNTMLLLGLGIGCVAAVVIQMLSIPVINSYNITNETKEIAAQLMNAISFIIIFRSTNSILTKGVLRGGGDTRFLLLADTSTMWCLAIPLGYVAGIVLDIAPFWIYICLHSDQIVKAVWSIIRLRSGKWIKKVKGVEL</sequence>
<evidence type="ECO:0000256" key="1">
    <source>
        <dbReference type="ARBA" id="ARBA00003408"/>
    </source>
</evidence>
<keyword evidence="7" id="KW-1003">Cell membrane</keyword>
<evidence type="ECO:0000256" key="12">
    <source>
        <dbReference type="ARBA" id="ARBA00031636"/>
    </source>
</evidence>
<dbReference type="GO" id="GO:0015297">
    <property type="term" value="F:antiporter activity"/>
    <property type="evidence" value="ECO:0007669"/>
    <property type="project" value="UniProtKB-KW"/>
</dbReference>
<evidence type="ECO:0000313" key="16">
    <source>
        <dbReference type="Proteomes" id="UP000431913"/>
    </source>
</evidence>
<feature type="transmembrane region" description="Helical" evidence="13">
    <location>
        <begin position="52"/>
        <end position="74"/>
    </location>
</feature>
<evidence type="ECO:0000313" key="15">
    <source>
        <dbReference type="EMBL" id="MTS27985.1"/>
    </source>
</evidence>
<dbReference type="Proteomes" id="UP000431913">
    <property type="component" value="Unassembled WGS sequence"/>
</dbReference>
<evidence type="ECO:0000256" key="4">
    <source>
        <dbReference type="ARBA" id="ARBA00020268"/>
    </source>
</evidence>
<comment type="function">
    <text evidence="1">Multidrug efflux pump.</text>
</comment>
<dbReference type="GO" id="GO:0005886">
    <property type="term" value="C:plasma membrane"/>
    <property type="evidence" value="ECO:0007669"/>
    <property type="project" value="UniProtKB-SubCell"/>
</dbReference>
<feature type="transmembrane region" description="Helical" evidence="13">
    <location>
        <begin position="161"/>
        <end position="181"/>
    </location>
</feature>
<evidence type="ECO:0000256" key="10">
    <source>
        <dbReference type="ARBA" id="ARBA00023065"/>
    </source>
</evidence>
<evidence type="ECO:0000256" key="13">
    <source>
        <dbReference type="SAM" id="Phobius"/>
    </source>
</evidence>